<dbReference type="RefSeq" id="WP_119399763.1">
    <property type="nucleotide sequence ID" value="NZ_QWJJ01000012.1"/>
</dbReference>
<evidence type="ECO:0000256" key="1">
    <source>
        <dbReference type="ARBA" id="ARBA00004429"/>
    </source>
</evidence>
<evidence type="ECO:0000256" key="8">
    <source>
        <dbReference type="ARBA" id="ARBA00038436"/>
    </source>
</evidence>
<sequence>MKALHLLRTIERCVLVALFLTMVLLYCGSVLTREIGGTFASQFAWIEEAVRLMNLFLVFLALGLALERGKHVGITNFRDRLPPRLMRLVCALIDIVGVCFSLYLAWLAVELVQFVLKSGQRSPTLDVPMGLIYLAPVIGFVLLALRYGLSLFGVFDRFVTPEAAE</sequence>
<feature type="transmembrane region" description="Helical" evidence="9">
    <location>
        <begin position="12"/>
        <end position="31"/>
    </location>
</feature>
<evidence type="ECO:0000256" key="6">
    <source>
        <dbReference type="ARBA" id="ARBA00022989"/>
    </source>
</evidence>
<evidence type="ECO:0000313" key="11">
    <source>
        <dbReference type="EMBL" id="RII38112.1"/>
    </source>
</evidence>
<evidence type="ECO:0000259" key="10">
    <source>
        <dbReference type="Pfam" id="PF04290"/>
    </source>
</evidence>
<gene>
    <name evidence="11" type="ORF">DL237_14365</name>
</gene>
<proteinExistence type="inferred from homology"/>
<comment type="subunit">
    <text evidence="9">The complex comprises the extracytoplasmic solute receptor protein and the two transmembrane proteins.</text>
</comment>
<evidence type="ECO:0000313" key="12">
    <source>
        <dbReference type="Proteomes" id="UP000265848"/>
    </source>
</evidence>
<feature type="transmembrane region" description="Helical" evidence="9">
    <location>
        <begin position="51"/>
        <end position="67"/>
    </location>
</feature>
<dbReference type="GO" id="GO:0005886">
    <property type="term" value="C:plasma membrane"/>
    <property type="evidence" value="ECO:0007669"/>
    <property type="project" value="UniProtKB-SubCell"/>
</dbReference>
<feature type="domain" description="Tripartite ATP-independent periplasmic transporters DctQ component" evidence="10">
    <location>
        <begin position="22"/>
        <end position="154"/>
    </location>
</feature>
<comment type="caution">
    <text evidence="11">The sequence shown here is derived from an EMBL/GenBank/DDBJ whole genome shotgun (WGS) entry which is preliminary data.</text>
</comment>
<keyword evidence="12" id="KW-1185">Reference proteome</keyword>
<comment type="function">
    <text evidence="9">Part of the tripartite ATP-independent periplasmic (TRAP) transport system.</text>
</comment>
<evidence type="ECO:0000256" key="3">
    <source>
        <dbReference type="ARBA" id="ARBA00022475"/>
    </source>
</evidence>
<dbReference type="GO" id="GO:0015740">
    <property type="term" value="P:C4-dicarboxylate transport"/>
    <property type="evidence" value="ECO:0007669"/>
    <property type="project" value="TreeGrafter"/>
</dbReference>
<keyword evidence="3" id="KW-1003">Cell membrane</keyword>
<organism evidence="11 12">
    <name type="scientific">Pseudooceanicola sediminis</name>
    <dbReference type="NCBI Taxonomy" id="2211117"/>
    <lineage>
        <taxon>Bacteria</taxon>
        <taxon>Pseudomonadati</taxon>
        <taxon>Pseudomonadota</taxon>
        <taxon>Alphaproteobacteria</taxon>
        <taxon>Rhodobacterales</taxon>
        <taxon>Paracoccaceae</taxon>
        <taxon>Pseudooceanicola</taxon>
    </lineage>
</organism>
<evidence type="ECO:0000256" key="4">
    <source>
        <dbReference type="ARBA" id="ARBA00022519"/>
    </source>
</evidence>
<accession>A0A399J2K1</accession>
<keyword evidence="4 9" id="KW-0997">Cell inner membrane</keyword>
<keyword evidence="5 9" id="KW-0812">Transmembrane</keyword>
<keyword evidence="6 9" id="KW-1133">Transmembrane helix</keyword>
<comment type="similarity">
    <text evidence="8 9">Belongs to the TRAP transporter small permease family.</text>
</comment>
<dbReference type="Pfam" id="PF04290">
    <property type="entry name" value="DctQ"/>
    <property type="match status" value="1"/>
</dbReference>
<dbReference type="Proteomes" id="UP000265848">
    <property type="component" value="Unassembled WGS sequence"/>
</dbReference>
<evidence type="ECO:0000256" key="5">
    <source>
        <dbReference type="ARBA" id="ARBA00022692"/>
    </source>
</evidence>
<dbReference type="InterPro" id="IPR055348">
    <property type="entry name" value="DctQ"/>
</dbReference>
<feature type="transmembrane region" description="Helical" evidence="9">
    <location>
        <begin position="88"/>
        <end position="109"/>
    </location>
</feature>
<dbReference type="EMBL" id="QWJJ01000012">
    <property type="protein sequence ID" value="RII38112.1"/>
    <property type="molecule type" value="Genomic_DNA"/>
</dbReference>
<dbReference type="PANTHER" id="PTHR35011:SF2">
    <property type="entry name" value="2,3-DIKETO-L-GULONATE TRAP TRANSPORTER SMALL PERMEASE PROTEIN YIAM"/>
    <property type="match status" value="1"/>
</dbReference>
<name>A0A399J2K1_9RHOB</name>
<dbReference type="AlphaFoldDB" id="A0A399J2K1"/>
<keyword evidence="2 9" id="KW-0813">Transport</keyword>
<evidence type="ECO:0000256" key="9">
    <source>
        <dbReference type="RuleBase" id="RU369079"/>
    </source>
</evidence>
<keyword evidence="7 9" id="KW-0472">Membrane</keyword>
<dbReference type="InterPro" id="IPR007387">
    <property type="entry name" value="TRAP_DctQ"/>
</dbReference>
<evidence type="ECO:0000256" key="7">
    <source>
        <dbReference type="ARBA" id="ARBA00023136"/>
    </source>
</evidence>
<dbReference type="GO" id="GO:0022857">
    <property type="term" value="F:transmembrane transporter activity"/>
    <property type="evidence" value="ECO:0007669"/>
    <property type="project" value="UniProtKB-UniRule"/>
</dbReference>
<dbReference type="OrthoDB" id="7843639at2"/>
<reference evidence="11 12" key="1">
    <citation type="submission" date="2018-08" db="EMBL/GenBank/DDBJ databases">
        <title>Pseudooceanicola sediminis CY03 in the family Rhodobacteracea.</title>
        <authorList>
            <person name="Zhang Y.-J."/>
        </authorList>
    </citation>
    <scope>NUCLEOTIDE SEQUENCE [LARGE SCALE GENOMIC DNA]</scope>
    <source>
        <strain evidence="11 12">CY03</strain>
    </source>
</reference>
<comment type="subcellular location">
    <subcellularLocation>
        <location evidence="1 9">Cell inner membrane</location>
        <topology evidence="1 9">Multi-pass membrane protein</topology>
    </subcellularLocation>
</comment>
<protein>
    <recommendedName>
        <fullName evidence="9">TRAP transporter small permease protein</fullName>
    </recommendedName>
</protein>
<dbReference type="PANTHER" id="PTHR35011">
    <property type="entry name" value="2,3-DIKETO-L-GULONATE TRAP TRANSPORTER SMALL PERMEASE PROTEIN YIAM"/>
    <property type="match status" value="1"/>
</dbReference>
<evidence type="ECO:0000256" key="2">
    <source>
        <dbReference type="ARBA" id="ARBA00022448"/>
    </source>
</evidence>
<feature type="transmembrane region" description="Helical" evidence="9">
    <location>
        <begin position="129"/>
        <end position="149"/>
    </location>
</feature>